<feature type="region of interest" description="Disordered" evidence="1">
    <location>
        <begin position="1"/>
        <end position="22"/>
    </location>
</feature>
<evidence type="ECO:0000313" key="2">
    <source>
        <dbReference type="EMBL" id="CAH3191975.1"/>
    </source>
</evidence>
<name>A0ABN8SM47_9CNID</name>
<dbReference type="EMBL" id="CALNXI010003052">
    <property type="protein sequence ID" value="CAH3191975.1"/>
    <property type="molecule type" value="Genomic_DNA"/>
</dbReference>
<dbReference type="PANTHER" id="PTHR46880:SF5">
    <property type="entry name" value="DUF4371 DOMAIN-CONTAINING PROTEIN"/>
    <property type="match status" value="1"/>
</dbReference>
<keyword evidence="3" id="KW-1185">Reference proteome</keyword>
<dbReference type="SUPFAM" id="SSF53098">
    <property type="entry name" value="Ribonuclease H-like"/>
    <property type="match status" value="1"/>
</dbReference>
<dbReference type="Proteomes" id="UP001159427">
    <property type="component" value="Unassembled WGS sequence"/>
</dbReference>
<protein>
    <submittedName>
        <fullName evidence="2">Uncharacterized protein</fullName>
    </submittedName>
</protein>
<comment type="caution">
    <text evidence="2">The sequence shown here is derived from an EMBL/GenBank/DDBJ whole genome shotgun (WGS) entry which is preliminary data.</text>
</comment>
<accession>A0ABN8SM47</accession>
<sequence>MLSFLSTADKSRRETDVPNMEGFPVSVSNAAATSSENLHLRVSSESHGSQVTMGCKENISDTVREQSVSDVTDSFTEEQRKKKIHHYVVCKRRNCLDVSQEERARIKTAKKKQMFNHNLIFKKDLAYNPKVQMWWLVYIEGEGQYCLICKKFDSKNPQNKKEVFSAEPSTRLKKECREEHIATKRHRDAITAILMNRLSVFQKELDHNAEVQVGVYERVFYYLYWLAKEEIANVKAKSLLQLVEKLGCDMSGFNHTSMGSQRDMLLLLGEMIQNEVIAAVTGPFGIMVDDTTDIANLEQMLGFIHYYTKSNEKVEVKFLCLENVLANSDKADSETITGVLLKVIEKNGLNFTWFKSFVSDGASVMVGERSGVATRLKADERIQSLISVHCVCHKLALACTDTLNDLSTIKQLKDDDPTCQGLLVQMNNVRFLSCLYIPKHVLPHLDNLSKSFQHSTVNFSHLKPEVVRAKAALDEVTTSEVPVKEFSHDVKEGKMAMLQFSPSEHQLAYMRNLLLKYVSALKENIDLRFQNTLPLLGALSIFDPTLIPSSVSELPSYGVDSIKVLAKHYFPDQQDRLLAEWNTLKYHMKEMTLPVDVKEGKTIMPAEWCMCQLMKQRSSFISLLPLLMQLVEIALTMPISNAWPEREPVKSS</sequence>
<evidence type="ECO:0000313" key="3">
    <source>
        <dbReference type="Proteomes" id="UP001159427"/>
    </source>
</evidence>
<evidence type="ECO:0000256" key="1">
    <source>
        <dbReference type="SAM" id="MobiDB-lite"/>
    </source>
</evidence>
<organism evidence="2 3">
    <name type="scientific">Porites evermanni</name>
    <dbReference type="NCBI Taxonomy" id="104178"/>
    <lineage>
        <taxon>Eukaryota</taxon>
        <taxon>Metazoa</taxon>
        <taxon>Cnidaria</taxon>
        <taxon>Anthozoa</taxon>
        <taxon>Hexacorallia</taxon>
        <taxon>Scleractinia</taxon>
        <taxon>Fungiina</taxon>
        <taxon>Poritidae</taxon>
        <taxon>Porites</taxon>
    </lineage>
</organism>
<dbReference type="InterPro" id="IPR012337">
    <property type="entry name" value="RNaseH-like_sf"/>
</dbReference>
<gene>
    <name evidence="2" type="ORF">PEVE_00023002</name>
</gene>
<reference evidence="2 3" key="1">
    <citation type="submission" date="2022-05" db="EMBL/GenBank/DDBJ databases">
        <authorList>
            <consortium name="Genoscope - CEA"/>
            <person name="William W."/>
        </authorList>
    </citation>
    <scope>NUCLEOTIDE SEQUENCE [LARGE SCALE GENOMIC DNA]</scope>
</reference>
<dbReference type="PANTHER" id="PTHR46880">
    <property type="entry name" value="RAS-ASSOCIATING DOMAIN-CONTAINING PROTEIN"/>
    <property type="match status" value="1"/>
</dbReference>
<proteinExistence type="predicted"/>